<evidence type="ECO:0000313" key="3">
    <source>
        <dbReference type="EnsemblMetazoa" id="CLYHEMP004948.1"/>
    </source>
</evidence>
<dbReference type="InterPro" id="IPR036047">
    <property type="entry name" value="F-box-like_dom_sf"/>
</dbReference>
<dbReference type="OrthoDB" id="10257471at2759"/>
<dbReference type="Proteomes" id="UP000594262">
    <property type="component" value="Unplaced"/>
</dbReference>
<dbReference type="Pfam" id="PF13516">
    <property type="entry name" value="LRR_6"/>
    <property type="match status" value="1"/>
</dbReference>
<organism evidence="3 4">
    <name type="scientific">Clytia hemisphaerica</name>
    <dbReference type="NCBI Taxonomy" id="252671"/>
    <lineage>
        <taxon>Eukaryota</taxon>
        <taxon>Metazoa</taxon>
        <taxon>Cnidaria</taxon>
        <taxon>Hydrozoa</taxon>
        <taxon>Hydroidolina</taxon>
        <taxon>Leptothecata</taxon>
        <taxon>Obeliida</taxon>
        <taxon>Clytiidae</taxon>
        <taxon>Clytia</taxon>
    </lineage>
</organism>
<name>A0A7M5UV17_9CNID</name>
<dbReference type="AlphaFoldDB" id="A0A7M5UV17"/>
<dbReference type="GO" id="GO:0031146">
    <property type="term" value="P:SCF-dependent proteasomal ubiquitin-dependent protein catabolic process"/>
    <property type="evidence" value="ECO:0007669"/>
    <property type="project" value="TreeGrafter"/>
</dbReference>
<dbReference type="GO" id="GO:0019005">
    <property type="term" value="C:SCF ubiquitin ligase complex"/>
    <property type="evidence" value="ECO:0007669"/>
    <property type="project" value="TreeGrafter"/>
</dbReference>
<dbReference type="Pfam" id="PF12937">
    <property type="entry name" value="F-box-like"/>
    <property type="match status" value="1"/>
</dbReference>
<keyword evidence="1" id="KW-0833">Ubl conjugation pathway</keyword>
<dbReference type="SMART" id="SM00367">
    <property type="entry name" value="LRR_CC"/>
    <property type="match status" value="9"/>
</dbReference>
<dbReference type="InterPro" id="IPR001611">
    <property type="entry name" value="Leu-rich_rpt"/>
</dbReference>
<dbReference type="InterPro" id="IPR006553">
    <property type="entry name" value="Leu-rich_rpt_Cys-con_subtyp"/>
</dbReference>
<dbReference type="Pfam" id="PF25372">
    <property type="entry name" value="DUF7885"/>
    <property type="match status" value="1"/>
</dbReference>
<dbReference type="InterPro" id="IPR001810">
    <property type="entry name" value="F-box_dom"/>
</dbReference>
<dbReference type="PANTHER" id="PTHR13318:SF235">
    <property type="entry name" value="F-BOX DOMAIN-CONTAINING PROTEIN"/>
    <property type="match status" value="1"/>
</dbReference>
<dbReference type="SMART" id="SM00256">
    <property type="entry name" value="FBOX"/>
    <property type="match status" value="1"/>
</dbReference>
<feature type="domain" description="F-box" evidence="2">
    <location>
        <begin position="415"/>
        <end position="461"/>
    </location>
</feature>
<dbReference type="PROSITE" id="PS50181">
    <property type="entry name" value="FBOX"/>
    <property type="match status" value="1"/>
</dbReference>
<dbReference type="SUPFAM" id="SSF52047">
    <property type="entry name" value="RNI-like"/>
    <property type="match status" value="1"/>
</dbReference>
<sequence>MRRTHNTRRQDIKVSNKEAREFASSFVSGIQNSILLENQNSDSAAKLNNKKWPIQYELSARYWQRSNSFQAGCFEGVESSCPEDSHFENSFGTSNSFEDYQSFGRQEISLSEGSMMQGNYLNSYYQKNDSPTHLSSSYENPVVTSNVDSLKYGKKCPVCNEINEKNSNWCMECGKAIISVEIRRYNEEGEPFSLPKQGNSLQQAWNYSYSPPRHIQQQASIEKDPLPNNLSMLMEDMRISNPYPSNVNLSPNDPSITSSVSFDFENPQFDDIHYENFKYSKHHAVYRRASTGGNEKRKEKEDFYPFDDLLYPDFAIYDPNLGYAFPSSNIVSNGFYFQQQSAYPFNSNQQFGVNETPLQQKSQFAAENRKKKNLQKKRKKKKFNKSPVYNQRFPGYSPQDFVKFNEVPNGTEENECHWGTLPDEIILHIFGYLKMKDIISCLQVCRNFYKIANDSVLWKEISFRKHLNLTDNVLQKIAWKHPTSLSLVQCNGKQITSEGLRYLFKTCAESLEKLDVSCCHGGVFVGESILLYAAVKCQNIKSLDVSWSNVSNNSIQSISKASTRLEKLCLNGCQAITDDSIIKIVKKHGESLEVLEVLGCFNISFLSTNAVSEYCKRLIKLNVGQCHKITNGALSTISKSLPKLQVLDIRGCKQIRDISLKNIAVGCQQLKTIVIANCPLITDASLAAIAVHLPKLECIDVCGCGKISDRGVLSLVKGCRQMKSLDLSSTKVTHKSVTGVGNYNRYTIQSLKLSFCHSITDQCLRTVVERSKR</sequence>
<dbReference type="PANTHER" id="PTHR13318">
    <property type="entry name" value="PARTNER OF PAIRED, ISOFORM B-RELATED"/>
    <property type="match status" value="1"/>
</dbReference>
<dbReference type="InterPro" id="IPR057207">
    <property type="entry name" value="FBXL15_LRR"/>
</dbReference>
<evidence type="ECO:0000313" key="4">
    <source>
        <dbReference type="Proteomes" id="UP000594262"/>
    </source>
</evidence>
<reference evidence="3" key="1">
    <citation type="submission" date="2021-01" db="UniProtKB">
        <authorList>
            <consortium name="EnsemblMetazoa"/>
        </authorList>
    </citation>
    <scope>IDENTIFICATION</scope>
</reference>
<evidence type="ECO:0000256" key="1">
    <source>
        <dbReference type="ARBA" id="ARBA00022786"/>
    </source>
</evidence>
<dbReference type="CDD" id="cd22139">
    <property type="entry name" value="F-box_unchar"/>
    <property type="match status" value="1"/>
</dbReference>
<accession>A0A7M5UV17</accession>
<dbReference type="InterPro" id="IPR032675">
    <property type="entry name" value="LRR_dom_sf"/>
</dbReference>
<evidence type="ECO:0000259" key="2">
    <source>
        <dbReference type="PROSITE" id="PS50181"/>
    </source>
</evidence>
<keyword evidence="4" id="KW-1185">Reference proteome</keyword>
<proteinExistence type="predicted"/>
<dbReference type="Gene3D" id="3.80.10.10">
    <property type="entry name" value="Ribonuclease Inhibitor"/>
    <property type="match status" value="2"/>
</dbReference>
<dbReference type="SUPFAM" id="SSF81383">
    <property type="entry name" value="F-box domain"/>
    <property type="match status" value="1"/>
</dbReference>
<protein>
    <recommendedName>
        <fullName evidence="2">F-box domain-containing protein</fullName>
    </recommendedName>
</protein>
<dbReference type="EnsemblMetazoa" id="CLYHEMT004948.1">
    <property type="protein sequence ID" value="CLYHEMP004948.1"/>
    <property type="gene ID" value="CLYHEMG004948"/>
</dbReference>